<dbReference type="Gene3D" id="1.25.40.10">
    <property type="entry name" value="Tetratricopeptide repeat domain"/>
    <property type="match status" value="1"/>
</dbReference>
<organism evidence="2">
    <name type="scientific">uncultured Sulfurovum sp</name>
    <dbReference type="NCBI Taxonomy" id="269237"/>
    <lineage>
        <taxon>Bacteria</taxon>
        <taxon>Pseudomonadati</taxon>
        <taxon>Campylobacterota</taxon>
        <taxon>Epsilonproteobacteria</taxon>
        <taxon>Campylobacterales</taxon>
        <taxon>Sulfurovaceae</taxon>
        <taxon>Sulfurovum</taxon>
        <taxon>environmental samples</taxon>
    </lineage>
</organism>
<evidence type="ECO:0000256" key="1">
    <source>
        <dbReference type="SAM" id="Phobius"/>
    </source>
</evidence>
<keyword evidence="1" id="KW-0472">Membrane</keyword>
<gene>
    <name evidence="2" type="ORF">HELGO_WM37235</name>
</gene>
<dbReference type="InterPro" id="IPR011990">
    <property type="entry name" value="TPR-like_helical_dom_sf"/>
</dbReference>
<dbReference type="SUPFAM" id="SSF48452">
    <property type="entry name" value="TPR-like"/>
    <property type="match status" value="1"/>
</dbReference>
<dbReference type="Pfam" id="PF12895">
    <property type="entry name" value="ANAPC3"/>
    <property type="match status" value="1"/>
</dbReference>
<protein>
    <recommendedName>
        <fullName evidence="3">Transformation system protein</fullName>
    </recommendedName>
</protein>
<keyword evidence="1" id="KW-1133">Transmembrane helix</keyword>
<evidence type="ECO:0008006" key="3">
    <source>
        <dbReference type="Google" id="ProtNLM"/>
    </source>
</evidence>
<sequence length="286" mass="32712">MHKVKELENKWFNYKVKKILSPLIAISASSLLVVGGYYIYLSQEDKLHSLISSTVSSSTRATSVLGVSRDANNSINNLQKKEKVIEKIVDKKVLEEKIEEVKLEKKLEEPKILEKIALAPIIPVIDMAKEERIADVKRPRPVKVSRNTVAAKKNDYLTAKELAVVRRTQKREKVVPRKTKKMKFTSSDSNYFETMQHKFSKSNSPRDALLLAKVYYKKAEYVEAEKWALSANKLNNSLEESWLLFAKSKVKLGKKKEALKILVSYYKKSQSIKAKRLIGQIKTGKI</sequence>
<reference evidence="2" key="1">
    <citation type="submission" date="2020-01" db="EMBL/GenBank/DDBJ databases">
        <authorList>
            <person name="Meier V. D."/>
            <person name="Meier V D."/>
        </authorList>
    </citation>
    <scope>NUCLEOTIDE SEQUENCE</scope>
    <source>
        <strain evidence="2">HLG_WM_MAG_02</strain>
    </source>
</reference>
<accession>A0A6S6SL86</accession>
<dbReference type="AlphaFoldDB" id="A0A6S6SL86"/>
<keyword evidence="1" id="KW-0812">Transmembrane</keyword>
<dbReference type="EMBL" id="CACVAZ010000057">
    <property type="protein sequence ID" value="CAA6809239.1"/>
    <property type="molecule type" value="Genomic_DNA"/>
</dbReference>
<name>A0A6S6SL86_9BACT</name>
<evidence type="ECO:0000313" key="2">
    <source>
        <dbReference type="EMBL" id="CAA6809239.1"/>
    </source>
</evidence>
<feature type="transmembrane region" description="Helical" evidence="1">
    <location>
        <begin position="20"/>
        <end position="40"/>
    </location>
</feature>
<proteinExistence type="predicted"/>